<dbReference type="EMBL" id="BAAAYN010000006">
    <property type="protein sequence ID" value="GAA3383570.1"/>
    <property type="molecule type" value="Genomic_DNA"/>
</dbReference>
<accession>A0ABP6SRA8</accession>
<keyword evidence="5 6" id="KW-0472">Membrane</keyword>
<keyword evidence="2" id="KW-1003">Cell membrane</keyword>
<keyword evidence="9" id="KW-1185">Reference proteome</keyword>
<feature type="transmembrane region" description="Helical" evidence="6">
    <location>
        <begin position="358"/>
        <end position="380"/>
    </location>
</feature>
<feature type="transmembrane region" description="Helical" evidence="6">
    <location>
        <begin position="271"/>
        <end position="291"/>
    </location>
</feature>
<dbReference type="Pfam" id="PF12698">
    <property type="entry name" value="ABC2_membrane_3"/>
    <property type="match status" value="1"/>
</dbReference>
<dbReference type="RefSeq" id="WP_345726756.1">
    <property type="nucleotide sequence ID" value="NZ_BAAAYN010000006.1"/>
</dbReference>
<keyword evidence="4 6" id="KW-1133">Transmembrane helix</keyword>
<organism evidence="8 9">
    <name type="scientific">Cryptosporangium minutisporangium</name>
    <dbReference type="NCBI Taxonomy" id="113569"/>
    <lineage>
        <taxon>Bacteria</taxon>
        <taxon>Bacillati</taxon>
        <taxon>Actinomycetota</taxon>
        <taxon>Actinomycetes</taxon>
        <taxon>Cryptosporangiales</taxon>
        <taxon>Cryptosporangiaceae</taxon>
        <taxon>Cryptosporangium</taxon>
    </lineage>
</organism>
<proteinExistence type="predicted"/>
<evidence type="ECO:0000256" key="2">
    <source>
        <dbReference type="ARBA" id="ARBA00022475"/>
    </source>
</evidence>
<evidence type="ECO:0000256" key="6">
    <source>
        <dbReference type="SAM" id="Phobius"/>
    </source>
</evidence>
<dbReference type="InterPro" id="IPR051449">
    <property type="entry name" value="ABC-2_transporter_component"/>
</dbReference>
<feature type="transmembrane region" description="Helical" evidence="6">
    <location>
        <begin position="195"/>
        <end position="215"/>
    </location>
</feature>
<sequence>MKILLIAGTNLRRMFRDRSTIFFTGVFPLLLILVLGLAYGGDSEPRIGVTAAGSGPLAGALEQRLRAADGFDVRAVDTRAALVRAVERGQLEAGLIVPDGYDRDVAAGRTSRVQVIVPAGLAGQQTEAALRALVAAESDRLRAALVVAEERGVTSTEALARVDAADRAVSGVPVRTRTEGDAEFGTQTGRFDVGASSQLVLFVFLTSMNSAAALIETRRLGVSRRMLTTATSPGTVVAGEALGRFLIAATQGAIIMGGSAVLFGVGWGDPAASVLLMLTFALVSAAAGMLVGTVARTVQQATAIGLLAGLGLAALGGAMMPLEFFSPVMRTVAHATPHGWAVEGFGTLLRHDGALTDILPQLGVLVGGAAVLFAVAAWRFRVVLTR</sequence>
<keyword evidence="3 6" id="KW-0812">Transmembrane</keyword>
<feature type="transmembrane region" description="Helical" evidence="6">
    <location>
        <begin position="303"/>
        <end position="322"/>
    </location>
</feature>
<evidence type="ECO:0000313" key="9">
    <source>
        <dbReference type="Proteomes" id="UP001501676"/>
    </source>
</evidence>
<dbReference type="PANTHER" id="PTHR30294">
    <property type="entry name" value="MEMBRANE COMPONENT OF ABC TRANSPORTER YHHJ-RELATED"/>
    <property type="match status" value="1"/>
</dbReference>
<dbReference type="Gene3D" id="3.40.1710.10">
    <property type="entry name" value="abc type-2 transporter like domain"/>
    <property type="match status" value="1"/>
</dbReference>
<evidence type="ECO:0000259" key="7">
    <source>
        <dbReference type="Pfam" id="PF12698"/>
    </source>
</evidence>
<evidence type="ECO:0000313" key="8">
    <source>
        <dbReference type="EMBL" id="GAA3383570.1"/>
    </source>
</evidence>
<feature type="domain" description="ABC-2 type transporter transmembrane" evidence="7">
    <location>
        <begin position="18"/>
        <end position="378"/>
    </location>
</feature>
<dbReference type="InterPro" id="IPR013525">
    <property type="entry name" value="ABC2_TM"/>
</dbReference>
<reference evidence="9" key="1">
    <citation type="journal article" date="2019" name="Int. J. Syst. Evol. Microbiol.">
        <title>The Global Catalogue of Microorganisms (GCM) 10K type strain sequencing project: providing services to taxonomists for standard genome sequencing and annotation.</title>
        <authorList>
            <consortium name="The Broad Institute Genomics Platform"/>
            <consortium name="The Broad Institute Genome Sequencing Center for Infectious Disease"/>
            <person name="Wu L."/>
            <person name="Ma J."/>
        </authorList>
    </citation>
    <scope>NUCLEOTIDE SEQUENCE [LARGE SCALE GENOMIC DNA]</scope>
    <source>
        <strain evidence="9">JCM 9458</strain>
    </source>
</reference>
<evidence type="ECO:0000256" key="4">
    <source>
        <dbReference type="ARBA" id="ARBA00022989"/>
    </source>
</evidence>
<evidence type="ECO:0000256" key="1">
    <source>
        <dbReference type="ARBA" id="ARBA00004651"/>
    </source>
</evidence>
<feature type="transmembrane region" description="Helical" evidence="6">
    <location>
        <begin position="245"/>
        <end position="265"/>
    </location>
</feature>
<comment type="subcellular location">
    <subcellularLocation>
        <location evidence="1">Cell membrane</location>
        <topology evidence="1">Multi-pass membrane protein</topology>
    </subcellularLocation>
</comment>
<dbReference type="Proteomes" id="UP001501676">
    <property type="component" value="Unassembled WGS sequence"/>
</dbReference>
<evidence type="ECO:0000256" key="3">
    <source>
        <dbReference type="ARBA" id="ARBA00022692"/>
    </source>
</evidence>
<evidence type="ECO:0000256" key="5">
    <source>
        <dbReference type="ARBA" id="ARBA00023136"/>
    </source>
</evidence>
<name>A0ABP6SRA8_9ACTN</name>
<comment type="caution">
    <text evidence="8">The sequence shown here is derived from an EMBL/GenBank/DDBJ whole genome shotgun (WGS) entry which is preliminary data.</text>
</comment>
<gene>
    <name evidence="8" type="ORF">GCM10020369_09910</name>
</gene>
<dbReference type="PANTHER" id="PTHR30294:SF38">
    <property type="entry name" value="TRANSPORT PERMEASE PROTEIN"/>
    <property type="match status" value="1"/>
</dbReference>
<protein>
    <recommendedName>
        <fullName evidence="7">ABC-2 type transporter transmembrane domain-containing protein</fullName>
    </recommendedName>
</protein>
<feature type="transmembrane region" description="Helical" evidence="6">
    <location>
        <begin position="21"/>
        <end position="39"/>
    </location>
</feature>